<dbReference type="Pfam" id="PF03417">
    <property type="entry name" value="AAT"/>
    <property type="match status" value="1"/>
</dbReference>
<feature type="domain" description="Peptidase C45 hydrolase" evidence="1">
    <location>
        <begin position="47"/>
        <end position="128"/>
    </location>
</feature>
<keyword evidence="2" id="KW-0378">Hydrolase</keyword>
<dbReference type="InterPro" id="IPR005079">
    <property type="entry name" value="Peptidase_C45_hydrolase"/>
</dbReference>
<keyword evidence="3" id="KW-1185">Reference proteome</keyword>
<sequence length="138" mass="16001">MNFNSNYPEIVQEVKGVAHGNETSFCRMLFSMYCFEFNNKCTCFAINNKEKILFGRNSDFLVSIEKLYMNCLYNSNNVYSFNGNTTALVQMEDGVNEEGLAVGLTFVYPKLRKPGFNSVILVRYFLKNVKLRKRQLQQ</sequence>
<dbReference type="PANTHER" id="PTHR34180:SF1">
    <property type="entry name" value="BETA-ALANYL-DOPAMINE_CARCININE HYDROLASE"/>
    <property type="match status" value="1"/>
</dbReference>
<accession>A0ABS4EEK9</accession>
<dbReference type="RefSeq" id="WP_234926412.1">
    <property type="nucleotide sequence ID" value="NZ_BAAACS010000005.1"/>
</dbReference>
<dbReference type="Gene3D" id="3.60.60.10">
    <property type="entry name" value="Penicillin V Acylase, Chain A"/>
    <property type="match status" value="1"/>
</dbReference>
<dbReference type="SUPFAM" id="SSF56235">
    <property type="entry name" value="N-terminal nucleophile aminohydrolases (Ntn hydrolases)"/>
    <property type="match status" value="1"/>
</dbReference>
<dbReference type="GO" id="GO:0016787">
    <property type="term" value="F:hydrolase activity"/>
    <property type="evidence" value="ECO:0007669"/>
    <property type="project" value="UniProtKB-KW"/>
</dbReference>
<gene>
    <name evidence="2" type="ORF">J2Z43_002830</name>
</gene>
<organism evidence="2 3">
    <name type="scientific">Metaclostridioides mangenotii</name>
    <dbReference type="NCBI Taxonomy" id="1540"/>
    <lineage>
        <taxon>Bacteria</taxon>
        <taxon>Bacillati</taxon>
        <taxon>Bacillota</taxon>
        <taxon>Clostridia</taxon>
        <taxon>Peptostreptococcales</taxon>
        <taxon>Peptostreptococcaceae</taxon>
        <taxon>Metaclostridioides</taxon>
    </lineage>
</organism>
<dbReference type="EMBL" id="JAGGJX010000008">
    <property type="protein sequence ID" value="MBP1856378.1"/>
    <property type="molecule type" value="Genomic_DNA"/>
</dbReference>
<dbReference type="InterPro" id="IPR029055">
    <property type="entry name" value="Ntn_hydrolases_N"/>
</dbReference>
<dbReference type="Proteomes" id="UP000767291">
    <property type="component" value="Unassembled WGS sequence"/>
</dbReference>
<evidence type="ECO:0000313" key="2">
    <source>
        <dbReference type="EMBL" id="MBP1856378.1"/>
    </source>
</evidence>
<reference evidence="2 3" key="1">
    <citation type="submission" date="2021-03" db="EMBL/GenBank/DDBJ databases">
        <title>Genomic Encyclopedia of Type Strains, Phase IV (KMG-IV): sequencing the most valuable type-strain genomes for metagenomic binning, comparative biology and taxonomic classification.</title>
        <authorList>
            <person name="Goeker M."/>
        </authorList>
    </citation>
    <scope>NUCLEOTIDE SEQUENCE [LARGE SCALE GENOMIC DNA]</scope>
    <source>
        <strain evidence="2 3">DSM 1289</strain>
    </source>
</reference>
<proteinExistence type="predicted"/>
<dbReference type="PANTHER" id="PTHR34180">
    <property type="entry name" value="PEPTIDASE C45"/>
    <property type="match status" value="1"/>
</dbReference>
<evidence type="ECO:0000313" key="3">
    <source>
        <dbReference type="Proteomes" id="UP000767291"/>
    </source>
</evidence>
<protein>
    <submittedName>
        <fullName evidence="2">Choloylglycine hydrolase</fullName>
    </submittedName>
</protein>
<name>A0ABS4EEK9_9FIRM</name>
<comment type="caution">
    <text evidence="2">The sequence shown here is derived from an EMBL/GenBank/DDBJ whole genome shotgun (WGS) entry which is preliminary data.</text>
</comment>
<evidence type="ECO:0000259" key="1">
    <source>
        <dbReference type="Pfam" id="PF03417"/>
    </source>
</evidence>
<dbReference type="InterPro" id="IPR047801">
    <property type="entry name" value="Peptidase_C45"/>
</dbReference>